<dbReference type="AlphaFoldDB" id="A0A1I7RZI3"/>
<dbReference type="Proteomes" id="UP000095284">
    <property type="component" value="Unplaced"/>
</dbReference>
<dbReference type="SUPFAM" id="SSF54403">
    <property type="entry name" value="Cystatin/monellin"/>
    <property type="match status" value="1"/>
</dbReference>
<reference evidence="2" key="1">
    <citation type="submission" date="2016-11" db="UniProtKB">
        <authorList>
            <consortium name="WormBaseParasite"/>
        </authorList>
    </citation>
    <scope>IDENTIFICATION</scope>
</reference>
<dbReference type="WBParaSite" id="BXY_0615400.1">
    <property type="protein sequence ID" value="BXY_0615400.1"/>
    <property type="gene ID" value="BXY_0615400"/>
</dbReference>
<dbReference type="InterPro" id="IPR046350">
    <property type="entry name" value="Cystatin_sf"/>
</dbReference>
<proteinExistence type="predicted"/>
<name>A0A1I7RZI3_BURXY</name>
<protein>
    <submittedName>
        <fullName evidence="2">BsuPI domain-containing protein</fullName>
    </submittedName>
</protein>
<accession>A0A1I7RZI3</accession>
<sequence length="158" mass="17418">MSLFSEIMNQRIAIGLVLLATCIIKINSAPIPGQTYQLTPSDPFVQELAEHATRQIQLRDGGDKQILFLNVEKAEATIDENGRSYEVRFQAGLTNCFLGEECDEWNVEDKNLYLASIFVPEQGGQVEYDINVVPLKNIPWGGGEASGYGCKSMACGIE</sequence>
<evidence type="ECO:0000313" key="1">
    <source>
        <dbReference type="Proteomes" id="UP000095284"/>
    </source>
</evidence>
<dbReference type="Gene3D" id="3.10.450.10">
    <property type="match status" value="1"/>
</dbReference>
<organism evidence="1 2">
    <name type="scientific">Bursaphelenchus xylophilus</name>
    <name type="common">Pinewood nematode worm</name>
    <name type="synonym">Aphelenchoides xylophilus</name>
    <dbReference type="NCBI Taxonomy" id="6326"/>
    <lineage>
        <taxon>Eukaryota</taxon>
        <taxon>Metazoa</taxon>
        <taxon>Ecdysozoa</taxon>
        <taxon>Nematoda</taxon>
        <taxon>Chromadorea</taxon>
        <taxon>Rhabditida</taxon>
        <taxon>Tylenchina</taxon>
        <taxon>Tylenchomorpha</taxon>
        <taxon>Aphelenchoidea</taxon>
        <taxon>Aphelenchoididae</taxon>
        <taxon>Bursaphelenchus</taxon>
    </lineage>
</organism>
<evidence type="ECO:0000313" key="2">
    <source>
        <dbReference type="WBParaSite" id="BXY_0615400.1"/>
    </source>
</evidence>